<dbReference type="Gene3D" id="3.30.420.40">
    <property type="match status" value="2"/>
</dbReference>
<dbReference type="CDD" id="cd24049">
    <property type="entry name" value="ASKHA_NBD_PilM"/>
    <property type="match status" value="1"/>
</dbReference>
<evidence type="ECO:0008006" key="3">
    <source>
        <dbReference type="Google" id="ProtNLM"/>
    </source>
</evidence>
<organism evidence="1 2">
    <name type="scientific">candidate division WWE3 bacterium CG08_land_8_20_14_0_20_41_15</name>
    <dbReference type="NCBI Taxonomy" id="1975086"/>
    <lineage>
        <taxon>Bacteria</taxon>
        <taxon>Katanobacteria</taxon>
    </lineage>
</organism>
<evidence type="ECO:0000313" key="2">
    <source>
        <dbReference type="Proteomes" id="UP000231098"/>
    </source>
</evidence>
<dbReference type="AlphaFoldDB" id="A0A2H0X936"/>
<dbReference type="EMBL" id="PEYV01000050">
    <property type="protein sequence ID" value="PIS21414.1"/>
    <property type="molecule type" value="Genomic_DNA"/>
</dbReference>
<dbReference type="InterPro" id="IPR043129">
    <property type="entry name" value="ATPase_NBD"/>
</dbReference>
<proteinExistence type="predicted"/>
<dbReference type="PANTHER" id="PTHR32432">
    <property type="entry name" value="CELL DIVISION PROTEIN FTSA-RELATED"/>
    <property type="match status" value="1"/>
</dbReference>
<evidence type="ECO:0000313" key="1">
    <source>
        <dbReference type="EMBL" id="PIS21414.1"/>
    </source>
</evidence>
<dbReference type="InterPro" id="IPR050696">
    <property type="entry name" value="FtsA/MreB"/>
</dbReference>
<dbReference type="InterPro" id="IPR005883">
    <property type="entry name" value="PilM"/>
</dbReference>
<sequence length="342" mass="36667">MNLLGLDLGNYSVKFVEIEKKKLPTLVGFGAVASPSQSIFTETPEAESAFSTYIANFLSDHKVSTNQTAISLPESSVFTKIIPFPKMDVEGIKKAIELGSEQYIPVPAKEASIGFEVLGESLADPGKIDVFVVASQKKNVEKIIKVLKKAHLEVVGVETEMMALVRSLLFEPDLKAGFATVLLNIGSVTSDLAIVYSGGIRFTRSISSGGVALTRAIAQDLGFDINQAEEYKKSYGLDSSFLEGRIAKTLKPIFDVTLSEVKRSIAYFSSRNQSTPVRRLILSGGTAFLPGVLAYIATEIGIEAELADCWKKIDVPGTFSASKISPGSANFAVAAGLALKEI</sequence>
<protein>
    <recommendedName>
        <fullName evidence="3">SHS2 domain-containing protein</fullName>
    </recommendedName>
</protein>
<dbReference type="Gene3D" id="3.30.1490.300">
    <property type="match status" value="1"/>
</dbReference>
<gene>
    <name evidence="1" type="ORF">COT51_02865</name>
</gene>
<dbReference type="PANTHER" id="PTHR32432:SF3">
    <property type="entry name" value="ETHANOLAMINE UTILIZATION PROTEIN EUTJ"/>
    <property type="match status" value="1"/>
</dbReference>
<comment type="caution">
    <text evidence="1">The sequence shown here is derived from an EMBL/GenBank/DDBJ whole genome shotgun (WGS) entry which is preliminary data.</text>
</comment>
<dbReference type="Proteomes" id="UP000231098">
    <property type="component" value="Unassembled WGS sequence"/>
</dbReference>
<name>A0A2H0X936_UNCKA</name>
<dbReference type="NCBIfam" id="TIGR01175">
    <property type="entry name" value="pilM"/>
    <property type="match status" value="1"/>
</dbReference>
<dbReference type="Pfam" id="PF11104">
    <property type="entry name" value="PilM_2"/>
    <property type="match status" value="1"/>
</dbReference>
<reference evidence="2" key="1">
    <citation type="submission" date="2017-09" db="EMBL/GenBank/DDBJ databases">
        <title>Depth-based differentiation of microbial function through sediment-hosted aquifers and enrichment of novel symbionts in the deep terrestrial subsurface.</title>
        <authorList>
            <person name="Probst A.J."/>
            <person name="Ladd B."/>
            <person name="Jarett J.K."/>
            <person name="Geller-Mcgrath D.E."/>
            <person name="Sieber C.M.K."/>
            <person name="Emerson J.B."/>
            <person name="Anantharaman K."/>
            <person name="Thomas B.C."/>
            <person name="Malmstrom R."/>
            <person name="Stieglmeier M."/>
            <person name="Klingl A."/>
            <person name="Woyke T."/>
            <person name="Ryan C.M."/>
            <person name="Banfield J.F."/>
        </authorList>
    </citation>
    <scope>NUCLEOTIDE SEQUENCE [LARGE SCALE GENOMIC DNA]</scope>
</reference>
<dbReference type="PIRSF" id="PIRSF019169">
    <property type="entry name" value="PilM"/>
    <property type="match status" value="1"/>
</dbReference>
<accession>A0A2H0X936</accession>
<dbReference type="SUPFAM" id="SSF53067">
    <property type="entry name" value="Actin-like ATPase domain"/>
    <property type="match status" value="2"/>
</dbReference>